<dbReference type="NCBIfam" id="TIGR04056">
    <property type="entry name" value="OMP_RagA_SusC"/>
    <property type="match status" value="1"/>
</dbReference>
<keyword evidence="2 7" id="KW-0813">Transport</keyword>
<evidence type="ECO:0000259" key="9">
    <source>
        <dbReference type="Pfam" id="PF07715"/>
    </source>
</evidence>
<evidence type="ECO:0000256" key="3">
    <source>
        <dbReference type="ARBA" id="ARBA00022452"/>
    </source>
</evidence>
<keyword evidence="4 7" id="KW-0812">Transmembrane</keyword>
<dbReference type="Proteomes" id="UP001597374">
    <property type="component" value="Unassembled WGS sequence"/>
</dbReference>
<keyword evidence="11" id="KW-1185">Reference proteome</keyword>
<comment type="caution">
    <text evidence="10">The sequence shown here is derived from an EMBL/GenBank/DDBJ whole genome shotgun (WGS) entry which is preliminary data.</text>
</comment>
<organism evidence="10 11">
    <name type="scientific">Pontibacter ruber</name>
    <dbReference type="NCBI Taxonomy" id="1343895"/>
    <lineage>
        <taxon>Bacteria</taxon>
        <taxon>Pseudomonadati</taxon>
        <taxon>Bacteroidota</taxon>
        <taxon>Cytophagia</taxon>
        <taxon>Cytophagales</taxon>
        <taxon>Hymenobacteraceae</taxon>
        <taxon>Pontibacter</taxon>
    </lineage>
</organism>
<accession>A0ABW5CQM4</accession>
<proteinExistence type="inferred from homology"/>
<feature type="chain" id="PRO_5046754932" evidence="8">
    <location>
        <begin position="31"/>
        <end position="866"/>
    </location>
</feature>
<feature type="signal peptide" evidence="8">
    <location>
        <begin position="1"/>
        <end position="30"/>
    </location>
</feature>
<name>A0ABW5CQM4_9BACT</name>
<keyword evidence="8" id="KW-0732">Signal</keyword>
<reference evidence="11" key="1">
    <citation type="journal article" date="2019" name="Int. J. Syst. Evol. Microbiol.">
        <title>The Global Catalogue of Microorganisms (GCM) 10K type strain sequencing project: providing services to taxonomists for standard genome sequencing and annotation.</title>
        <authorList>
            <consortium name="The Broad Institute Genomics Platform"/>
            <consortium name="The Broad Institute Genome Sequencing Center for Infectious Disease"/>
            <person name="Wu L."/>
            <person name="Ma J."/>
        </authorList>
    </citation>
    <scope>NUCLEOTIDE SEQUENCE [LARGE SCALE GENOMIC DNA]</scope>
    <source>
        <strain evidence="11">CGMCC 4.1782</strain>
    </source>
</reference>
<dbReference type="InterPro" id="IPR023997">
    <property type="entry name" value="TonB-dep_OMP_SusC/RagA_CS"/>
</dbReference>
<dbReference type="Gene3D" id="2.170.130.10">
    <property type="entry name" value="TonB-dependent receptor, plug domain"/>
    <property type="match status" value="1"/>
</dbReference>
<feature type="domain" description="TonB-dependent receptor plug" evidence="9">
    <location>
        <begin position="49"/>
        <end position="161"/>
    </location>
</feature>
<dbReference type="InterPro" id="IPR039426">
    <property type="entry name" value="TonB-dep_rcpt-like"/>
</dbReference>
<dbReference type="PROSITE" id="PS52016">
    <property type="entry name" value="TONB_DEPENDENT_REC_3"/>
    <property type="match status" value="1"/>
</dbReference>
<evidence type="ECO:0000256" key="6">
    <source>
        <dbReference type="ARBA" id="ARBA00023237"/>
    </source>
</evidence>
<evidence type="ECO:0000256" key="5">
    <source>
        <dbReference type="ARBA" id="ARBA00023136"/>
    </source>
</evidence>
<dbReference type="InterPro" id="IPR037066">
    <property type="entry name" value="Plug_dom_sf"/>
</dbReference>
<evidence type="ECO:0000256" key="7">
    <source>
        <dbReference type="PROSITE-ProRule" id="PRU01360"/>
    </source>
</evidence>
<keyword evidence="6 7" id="KW-0998">Cell outer membrane</keyword>
<dbReference type="RefSeq" id="WP_250429826.1">
    <property type="nucleotide sequence ID" value="NZ_JALPRR010000002.1"/>
</dbReference>
<gene>
    <name evidence="10" type="ORF">ACFSKP_00925</name>
</gene>
<comment type="subcellular location">
    <subcellularLocation>
        <location evidence="1 7">Cell outer membrane</location>
        <topology evidence="1 7">Multi-pass membrane protein</topology>
    </subcellularLocation>
</comment>
<comment type="similarity">
    <text evidence="7">Belongs to the TonB-dependent receptor family.</text>
</comment>
<evidence type="ECO:0000256" key="4">
    <source>
        <dbReference type="ARBA" id="ARBA00022692"/>
    </source>
</evidence>
<evidence type="ECO:0000256" key="8">
    <source>
        <dbReference type="SAM" id="SignalP"/>
    </source>
</evidence>
<keyword evidence="3 7" id="KW-1134">Transmembrane beta strand</keyword>
<dbReference type="Gene3D" id="2.40.170.20">
    <property type="entry name" value="TonB-dependent receptor, beta-barrel domain"/>
    <property type="match status" value="1"/>
</dbReference>
<dbReference type="SUPFAM" id="SSF56935">
    <property type="entry name" value="Porins"/>
    <property type="match status" value="1"/>
</dbReference>
<dbReference type="InterPro" id="IPR012910">
    <property type="entry name" value="Plug_dom"/>
</dbReference>
<dbReference type="Pfam" id="PF07715">
    <property type="entry name" value="Plug"/>
    <property type="match status" value="1"/>
</dbReference>
<keyword evidence="5 7" id="KW-0472">Membrane</keyword>
<evidence type="ECO:0000256" key="1">
    <source>
        <dbReference type="ARBA" id="ARBA00004571"/>
    </source>
</evidence>
<protein>
    <submittedName>
        <fullName evidence="10">SusC/RagA family TonB-linked outer membrane protein</fullName>
    </submittedName>
</protein>
<dbReference type="EMBL" id="JBHUIM010000001">
    <property type="protein sequence ID" value="MFD2244796.1"/>
    <property type="molecule type" value="Genomic_DNA"/>
</dbReference>
<evidence type="ECO:0000313" key="11">
    <source>
        <dbReference type="Proteomes" id="UP001597374"/>
    </source>
</evidence>
<evidence type="ECO:0000256" key="2">
    <source>
        <dbReference type="ARBA" id="ARBA00022448"/>
    </source>
</evidence>
<dbReference type="InterPro" id="IPR023996">
    <property type="entry name" value="TonB-dep_OMP_SusC/RagA"/>
</dbReference>
<sequence length="866" mass="96678">MKQFLRSKNGSVRSGVAAFSFALVSFTAFAQPPVDTLQTGYGRRLLTEITENTMQLKPENLNKGLISTTEQLLAGQVAGLRVIPNAGAPGAGAQMILRSGTSIFGSIAPLVVLDGVPLEPTSASDHNSSFSFLNPNDIATITLLKDAASMAIYGGRAANGVLLITTKQANKTSNLKLDYTTTAGISVLRKKADVLSSGEFREMVQRDFPEQEHLLGKYDTDWQDVIFRNAFSHDQNLSLSGALFKAVPFRVSYGYLNQNGILKTSQAKRNSLALSLNPSFLQDHLRLNVYLRKADEYTRIADKYAITQAWAFDPTQPVYQDNRYGGYFTYLRPNGEPNDNATTNPLSLLEQGLHEDETSNLLGQVHLQYKLHFLPSLSVNIRYAFQDQQNDFTLQRPAEMASVAWLKGWLQTRDRSINWKKKEAFLSLDQPLGMLQSKLQVVLGASVKDHEQEQYNLSSSGRGSFSEFYYMISNNYTSVFGQAAFSVKGKYLLEAALTREQSSLLPATDRTFVMGSGGVSWNLLKESFLAGKSNLSQLKLYANYSSYGKPDNSSLVMTSMFNSELKVERTNKWNAGLTWGIRGNRLSGDLNYYRTSTKDMLIIITLPPINGFPNSNTLKANNGGFLTSGLETNLRYQLISRPDLNWSIGTNLNYLKSEVSDFRKGSQLYHYGDELVLSPGKPINSFYLYEQLYDSHGKPIEKGYKKDVRGYDEKQVMRTVDPSLVFGLNSEINYRKLSADFLLRGSLGNNVFNYAEAYRNALYMASNGGYMENISGKYTESGFNIPQLHSNYFLEKASFARLEYLQLGYNVGNIWRDRAALKLNATVQNAFVITKYKGQDPEVTGGIDRGQYPQPRTFSVGLNLSI</sequence>
<evidence type="ECO:0000313" key="10">
    <source>
        <dbReference type="EMBL" id="MFD2244796.1"/>
    </source>
</evidence>
<dbReference type="InterPro" id="IPR036942">
    <property type="entry name" value="Beta-barrel_TonB_sf"/>
</dbReference>
<dbReference type="NCBIfam" id="TIGR04057">
    <property type="entry name" value="SusC_RagA_signa"/>
    <property type="match status" value="1"/>
</dbReference>